<dbReference type="EMBL" id="CAFAAD010000076">
    <property type="protein sequence ID" value="CAB4794468.1"/>
    <property type="molecule type" value="Genomic_DNA"/>
</dbReference>
<evidence type="ECO:0000256" key="4">
    <source>
        <dbReference type="ARBA" id="ARBA00022837"/>
    </source>
</evidence>
<dbReference type="Pfam" id="PF00884">
    <property type="entry name" value="Sulfatase"/>
    <property type="match status" value="1"/>
</dbReference>
<keyword evidence="3" id="KW-0378">Hydrolase</keyword>
<gene>
    <name evidence="7" type="ORF">UFOPK2969_01078</name>
    <name evidence="6" type="ORF">UFOPK3331_01064</name>
</gene>
<evidence type="ECO:0000259" key="5">
    <source>
        <dbReference type="Pfam" id="PF00884"/>
    </source>
</evidence>
<evidence type="ECO:0000313" key="7">
    <source>
        <dbReference type="EMBL" id="CAB4794468.1"/>
    </source>
</evidence>
<dbReference type="Gene3D" id="3.30.1120.10">
    <property type="match status" value="1"/>
</dbReference>
<evidence type="ECO:0000256" key="1">
    <source>
        <dbReference type="ARBA" id="ARBA00008779"/>
    </source>
</evidence>
<dbReference type="CDD" id="cd16025">
    <property type="entry name" value="PAS_like"/>
    <property type="match status" value="1"/>
</dbReference>
<dbReference type="InterPro" id="IPR024607">
    <property type="entry name" value="Sulfatase_CS"/>
</dbReference>
<name>A0A6J5ZLU1_9ZZZZ</name>
<dbReference type="GO" id="GO:0016787">
    <property type="term" value="F:hydrolase activity"/>
    <property type="evidence" value="ECO:0007669"/>
    <property type="project" value="UniProtKB-KW"/>
</dbReference>
<accession>A0A6J5ZLU1</accession>
<keyword evidence="4" id="KW-0106">Calcium</keyword>
<dbReference type="InterPro" id="IPR017850">
    <property type="entry name" value="Alkaline_phosphatase_core_sf"/>
</dbReference>
<dbReference type="PANTHER" id="PTHR42693:SF43">
    <property type="entry name" value="BLL2667 PROTEIN"/>
    <property type="match status" value="1"/>
</dbReference>
<protein>
    <submittedName>
        <fullName evidence="6">Unannotated protein</fullName>
    </submittedName>
</protein>
<proteinExistence type="inferred from homology"/>
<keyword evidence="2" id="KW-0479">Metal-binding</keyword>
<evidence type="ECO:0000256" key="3">
    <source>
        <dbReference type="ARBA" id="ARBA00022801"/>
    </source>
</evidence>
<dbReference type="InterPro" id="IPR050738">
    <property type="entry name" value="Sulfatase"/>
</dbReference>
<comment type="similarity">
    <text evidence="1">Belongs to the sulfatase family.</text>
</comment>
<feature type="domain" description="Sulfatase N-terminal" evidence="5">
    <location>
        <begin position="36"/>
        <end position="448"/>
    </location>
</feature>
<dbReference type="GO" id="GO:0046872">
    <property type="term" value="F:metal ion binding"/>
    <property type="evidence" value="ECO:0007669"/>
    <property type="project" value="UniProtKB-KW"/>
</dbReference>
<dbReference type="EMBL" id="CAESAL010000033">
    <property type="protein sequence ID" value="CAB4341919.1"/>
    <property type="molecule type" value="Genomic_DNA"/>
</dbReference>
<organism evidence="6">
    <name type="scientific">freshwater metagenome</name>
    <dbReference type="NCBI Taxonomy" id="449393"/>
    <lineage>
        <taxon>unclassified sequences</taxon>
        <taxon>metagenomes</taxon>
        <taxon>ecological metagenomes</taxon>
    </lineage>
</organism>
<dbReference type="PANTHER" id="PTHR42693">
    <property type="entry name" value="ARYLSULFATASE FAMILY MEMBER"/>
    <property type="match status" value="1"/>
</dbReference>
<reference evidence="6" key="1">
    <citation type="submission" date="2020-05" db="EMBL/GenBank/DDBJ databases">
        <authorList>
            <person name="Chiriac C."/>
            <person name="Salcher M."/>
            <person name="Ghai R."/>
            <person name="Kavagutti S V."/>
        </authorList>
    </citation>
    <scope>NUCLEOTIDE SEQUENCE</scope>
</reference>
<dbReference type="Gene3D" id="3.40.720.10">
    <property type="entry name" value="Alkaline Phosphatase, subunit A"/>
    <property type="match status" value="1"/>
</dbReference>
<evidence type="ECO:0000256" key="2">
    <source>
        <dbReference type="ARBA" id="ARBA00022723"/>
    </source>
</evidence>
<sequence>MLTYRDGESFSGVVGRTLNESVQAYPDVVLPPAGTPNVVFVVLDDVGYAQIGCFGSDIETPNFDRLASEGLRYRSFHTTAMCSPTRACLLTGRNQHTTGMGGIADNATGFPGFDGRINKDTGFISEVLRDNGFATMAVGKWHLAPREETDLAASRKRWPLGRGFERFYGFMGAEANQYAPDLVSDNHFVEQPYSAEDGYHLTEDLAGRAIEFINDLRNVTVDKPFFLYFAPGACHAPHQAPREFIDRYAGKFDMGWDEWRAATHQRQLDLGILPPGTELTERPEWIQEWATLPDIEKRAYARMMEVYAGFLTHTDHHVGRVFDHLEAIGELDNTIVVVMSDNGASPEGDKHGAFNSVAWYNGVPLTLDAVLPNVELLGTAESHGHYPYGWAHAGNTPFQRWKRECHEGGVADPLIVHWPAGTNGSGEVRTQYLHVIDIMPTVLDALGIEMPDVLEGVPQKPIEGKSLLESFSVADTSTQRTTQYYELLGCRAIYHEGWKAVAYHPMRGQLYVPGIDPDIAFDDDRWELYHVAEDFSESHDLAEAHPQKLREMVDRWWAEAGAHGALPLHSSRPVQVERPAHYALRPRYVYRPGAPVATPAAVDIRHRPSITVADVEYSGDDEGVLVAHGGRFGGYALYMQDNALHYVHNFLGAQRFRVSSPPLPEGHHTLGYSFTPTGQFAGTVDLLVDGEIVASGEIPQTTIYSYHLFGEYFCVGFDDGTPVDDTYFAPFHFTGRLDSVVVDVSGAPFRDLALELEAFFASQ</sequence>
<dbReference type="AlphaFoldDB" id="A0A6J5ZLU1"/>
<dbReference type="InterPro" id="IPR000917">
    <property type="entry name" value="Sulfatase_N"/>
</dbReference>
<dbReference type="SUPFAM" id="SSF53649">
    <property type="entry name" value="Alkaline phosphatase-like"/>
    <property type="match status" value="1"/>
</dbReference>
<dbReference type="PROSITE" id="PS00523">
    <property type="entry name" value="SULFATASE_1"/>
    <property type="match status" value="1"/>
</dbReference>
<evidence type="ECO:0000313" key="6">
    <source>
        <dbReference type="EMBL" id="CAB4341919.1"/>
    </source>
</evidence>